<dbReference type="Proteomes" id="UP001596143">
    <property type="component" value="Unassembled WGS sequence"/>
</dbReference>
<dbReference type="SUPFAM" id="SSF53756">
    <property type="entry name" value="UDP-Glycosyltransferase/glycogen phosphorylase"/>
    <property type="match status" value="1"/>
</dbReference>
<evidence type="ECO:0000256" key="1">
    <source>
        <dbReference type="RuleBase" id="RU003513"/>
    </source>
</evidence>
<gene>
    <name evidence="3" type="primary">wecB</name>
    <name evidence="3" type="ORF">ACFPTR_01590</name>
</gene>
<name>A0ABW0U4F2_9BACI</name>
<dbReference type="NCBIfam" id="TIGR00236">
    <property type="entry name" value="wecB"/>
    <property type="match status" value="1"/>
</dbReference>
<dbReference type="InterPro" id="IPR003331">
    <property type="entry name" value="UDP_GlcNAc_Epimerase_2_dom"/>
</dbReference>
<evidence type="ECO:0000259" key="2">
    <source>
        <dbReference type="Pfam" id="PF02350"/>
    </source>
</evidence>
<organism evidence="3 4">
    <name type="scientific">Aliibacillus thermotolerans</name>
    <dbReference type="NCBI Taxonomy" id="1834418"/>
    <lineage>
        <taxon>Bacteria</taxon>
        <taxon>Bacillati</taxon>
        <taxon>Bacillota</taxon>
        <taxon>Bacilli</taxon>
        <taxon>Bacillales</taxon>
        <taxon>Bacillaceae</taxon>
        <taxon>Aliibacillus</taxon>
    </lineage>
</organism>
<dbReference type="Pfam" id="PF02350">
    <property type="entry name" value="Epimerase_2"/>
    <property type="match status" value="1"/>
</dbReference>
<dbReference type="GO" id="GO:0008761">
    <property type="term" value="F:UDP-N-acetylglucosamine 2-epimerase activity"/>
    <property type="evidence" value="ECO:0007669"/>
    <property type="project" value="UniProtKB-EC"/>
</dbReference>
<dbReference type="InterPro" id="IPR029767">
    <property type="entry name" value="WecB-like"/>
</dbReference>
<reference evidence="4" key="1">
    <citation type="journal article" date="2019" name="Int. J. Syst. Evol. Microbiol.">
        <title>The Global Catalogue of Microorganisms (GCM) 10K type strain sequencing project: providing services to taxonomists for standard genome sequencing and annotation.</title>
        <authorList>
            <consortium name="The Broad Institute Genomics Platform"/>
            <consortium name="The Broad Institute Genome Sequencing Center for Infectious Disease"/>
            <person name="Wu L."/>
            <person name="Ma J."/>
        </authorList>
    </citation>
    <scope>NUCLEOTIDE SEQUENCE [LARGE SCALE GENOMIC DNA]</scope>
    <source>
        <strain evidence="4">CGMCC 1.15790</strain>
    </source>
</reference>
<evidence type="ECO:0000313" key="4">
    <source>
        <dbReference type="Proteomes" id="UP001596143"/>
    </source>
</evidence>
<dbReference type="EMBL" id="JBHSPF010000007">
    <property type="protein sequence ID" value="MFC5627590.1"/>
    <property type="molecule type" value="Genomic_DNA"/>
</dbReference>
<keyword evidence="1 3" id="KW-0413">Isomerase</keyword>
<dbReference type="Gene3D" id="3.40.50.2000">
    <property type="entry name" value="Glycogen Phosphorylase B"/>
    <property type="match status" value="2"/>
</dbReference>
<proteinExistence type="inferred from homology"/>
<evidence type="ECO:0000313" key="3">
    <source>
        <dbReference type="EMBL" id="MFC5627590.1"/>
    </source>
</evidence>
<comment type="similarity">
    <text evidence="1">Belongs to the UDP-N-acetylglucosamine 2-epimerase family.</text>
</comment>
<dbReference type="EC" id="5.1.3.14" evidence="3"/>
<accession>A0ABW0U4F2</accession>
<protein>
    <submittedName>
        <fullName evidence="3">Non-hydrolyzing UDP-N-acetylglucosamine 2-epimerase</fullName>
        <ecNumber evidence="3">5.1.3.14</ecNumber>
    </submittedName>
</protein>
<dbReference type="CDD" id="cd03786">
    <property type="entry name" value="GTB_UDP-GlcNAc_2-Epimerase"/>
    <property type="match status" value="1"/>
</dbReference>
<feature type="domain" description="UDP-N-acetylglucosamine 2-epimerase" evidence="2">
    <location>
        <begin position="27"/>
        <end position="356"/>
    </location>
</feature>
<dbReference type="RefSeq" id="WP_270895529.1">
    <property type="nucleotide sequence ID" value="NZ_JBHSPF010000007.1"/>
</dbReference>
<comment type="caution">
    <text evidence="3">The sequence shown here is derived from an EMBL/GenBank/DDBJ whole genome shotgun (WGS) entry which is preliminary data.</text>
</comment>
<dbReference type="PANTHER" id="PTHR43174:SF1">
    <property type="entry name" value="UDP-N-ACETYLGLUCOSAMINE 2-EPIMERASE"/>
    <property type="match status" value="1"/>
</dbReference>
<keyword evidence="4" id="KW-1185">Reference proteome</keyword>
<dbReference type="PANTHER" id="PTHR43174">
    <property type="entry name" value="UDP-N-ACETYLGLUCOSAMINE 2-EPIMERASE"/>
    <property type="match status" value="1"/>
</dbReference>
<sequence length="363" mass="41581">MKIMTILGTRPEIIRLSLVMKKLDQFADKHIIVHTGQNFTTTLNDIFFEQLHLRRPDYILSDRQQSLGEQLSRMFLELEKIFMKERPDKVLVLGDTNSSLGAILAERMGIPVVHMEAGNRCFDWNVPEEINRRMIDSISSYNLPYTQNSKENLLRDGIASKQIMLSGNPIYEVLENYKTQIDANDILKKLQLEKKDYFLVTIHRAENVDNAESFIEIIKGLNLVAETFQKRMICSLHPRTKSKLNQASNIGIHPLLEFYEPFGFFEFVKLEKSAFCVLTDSGTVQEECCIYHIPTVTVRTTTERPETVDCGSNMVSGIDQKNILKAVKVMTKQPLNWKCPDGYLDKNVSERVVKFILGGANIV</sequence>